<gene>
    <name evidence="1" type="ORF">NBH00_03450</name>
</gene>
<dbReference type="EMBL" id="CP098502">
    <property type="protein sequence ID" value="UTI65274.1"/>
    <property type="molecule type" value="Genomic_DNA"/>
</dbReference>
<organism evidence="1 2">
    <name type="scientific">Paraconexibacter antarcticus</name>
    <dbReference type="NCBI Taxonomy" id="2949664"/>
    <lineage>
        <taxon>Bacteria</taxon>
        <taxon>Bacillati</taxon>
        <taxon>Actinomycetota</taxon>
        <taxon>Thermoleophilia</taxon>
        <taxon>Solirubrobacterales</taxon>
        <taxon>Paraconexibacteraceae</taxon>
        <taxon>Paraconexibacter</taxon>
    </lineage>
</organism>
<dbReference type="RefSeq" id="WP_254571960.1">
    <property type="nucleotide sequence ID" value="NZ_CP098502.1"/>
</dbReference>
<evidence type="ECO:0000313" key="2">
    <source>
        <dbReference type="Proteomes" id="UP001056035"/>
    </source>
</evidence>
<protein>
    <submittedName>
        <fullName evidence="1">Uncharacterized protein</fullName>
    </submittedName>
</protein>
<sequence>MTSSPDPQLALTVDRAVHLTVVEERGADVRQLRVGPLGEGDARLLAALLLGRADVPAGEAGPWRGAVAGGSRTVGLEA</sequence>
<proteinExistence type="predicted"/>
<keyword evidence="2" id="KW-1185">Reference proteome</keyword>
<dbReference type="Proteomes" id="UP001056035">
    <property type="component" value="Chromosome"/>
</dbReference>
<evidence type="ECO:0000313" key="1">
    <source>
        <dbReference type="EMBL" id="UTI65274.1"/>
    </source>
</evidence>
<accession>A0ABY5DXI7</accession>
<name>A0ABY5DXI7_9ACTN</name>
<reference evidence="1 2" key="1">
    <citation type="submission" date="2022-06" db="EMBL/GenBank/DDBJ databases">
        <title>Paraconexibacter antarcticus.</title>
        <authorList>
            <person name="Kim C.S."/>
        </authorList>
    </citation>
    <scope>NUCLEOTIDE SEQUENCE [LARGE SCALE GENOMIC DNA]</scope>
    <source>
        <strain evidence="1 2">02-257</strain>
    </source>
</reference>